<dbReference type="PANTHER" id="PTHR30273">
    <property type="entry name" value="PERIPLASMIC SIGNAL SENSOR AND SIGMA FACTOR ACTIVATOR FECR-RELATED"/>
    <property type="match status" value="1"/>
</dbReference>
<gene>
    <name evidence="2" type="ORF">ACFSKX_16890</name>
</gene>
<proteinExistence type="predicted"/>
<dbReference type="Gene3D" id="2.60.120.1440">
    <property type="match status" value="1"/>
</dbReference>
<feature type="domain" description="FecR protein" evidence="1">
    <location>
        <begin position="121"/>
        <end position="211"/>
    </location>
</feature>
<dbReference type="InterPro" id="IPR012373">
    <property type="entry name" value="Ferrdict_sens_TM"/>
</dbReference>
<comment type="caution">
    <text evidence="2">The sequence shown here is derived from an EMBL/GenBank/DDBJ whole genome shotgun (WGS) entry which is preliminary data.</text>
</comment>
<reference evidence="3" key="1">
    <citation type="journal article" date="2019" name="Int. J. Syst. Evol. Microbiol.">
        <title>The Global Catalogue of Microorganisms (GCM) 10K type strain sequencing project: providing services to taxonomists for standard genome sequencing and annotation.</title>
        <authorList>
            <consortium name="The Broad Institute Genomics Platform"/>
            <consortium name="The Broad Institute Genome Sequencing Center for Infectious Disease"/>
            <person name="Wu L."/>
            <person name="Ma J."/>
        </authorList>
    </citation>
    <scope>NUCLEOTIDE SEQUENCE [LARGE SCALE GENOMIC DNA]</scope>
    <source>
        <strain evidence="3">KCTC 12848</strain>
    </source>
</reference>
<organism evidence="2 3">
    <name type="scientific">Microbulbifer halophilus</name>
    <dbReference type="NCBI Taxonomy" id="453963"/>
    <lineage>
        <taxon>Bacteria</taxon>
        <taxon>Pseudomonadati</taxon>
        <taxon>Pseudomonadota</taxon>
        <taxon>Gammaproteobacteria</taxon>
        <taxon>Cellvibrionales</taxon>
        <taxon>Microbulbiferaceae</taxon>
        <taxon>Microbulbifer</taxon>
    </lineage>
</organism>
<evidence type="ECO:0000259" key="1">
    <source>
        <dbReference type="Pfam" id="PF04773"/>
    </source>
</evidence>
<evidence type="ECO:0000313" key="2">
    <source>
        <dbReference type="EMBL" id="MFD2312100.1"/>
    </source>
</evidence>
<dbReference type="EMBL" id="JBHUJD010000029">
    <property type="protein sequence ID" value="MFD2312100.1"/>
    <property type="molecule type" value="Genomic_DNA"/>
</dbReference>
<keyword evidence="3" id="KW-1185">Reference proteome</keyword>
<dbReference type="RefSeq" id="WP_265721296.1">
    <property type="nucleotide sequence ID" value="NZ_JAPIVK010000010.1"/>
</dbReference>
<dbReference type="Proteomes" id="UP001597425">
    <property type="component" value="Unassembled WGS sequence"/>
</dbReference>
<name>A0ABW5EJ82_9GAMM</name>
<sequence length="334" mass="37150">MNTEHPLSAKEIDRIYDWAVHGGAESADAAARERHENWLREKPARLQRARQVEGIWNHPDFENAVRLVGSSVAIDTIPAAATSGPNRKPWYLAAAAAFLIAVSVTLVPRFDTAHGAGNRLYTTERQQTSRTALADGSTLDLSARSRVAVDFTERERRIRLYDGEARFTVAKDRQRPFVVESHQASIEAVGTIFNVDQRQDITELTVLEGSVAVHPLKQPGRELQIAAGERLRVSANALGTVQKFDPDSYKSWLQGLVEVEDMRLEELLVEFNRYSARPLVAGDHRTRNLRVSGTFNLNEIETNLHILSTLHGLEISEAGEEIVLQTKKTGAAES</sequence>
<accession>A0ABW5EJ82</accession>
<dbReference type="Pfam" id="PF04773">
    <property type="entry name" value="FecR"/>
    <property type="match status" value="1"/>
</dbReference>
<dbReference type="InterPro" id="IPR006860">
    <property type="entry name" value="FecR"/>
</dbReference>
<dbReference type="Gene3D" id="3.55.50.30">
    <property type="match status" value="1"/>
</dbReference>
<evidence type="ECO:0000313" key="3">
    <source>
        <dbReference type="Proteomes" id="UP001597425"/>
    </source>
</evidence>
<dbReference type="PANTHER" id="PTHR30273:SF2">
    <property type="entry name" value="PROTEIN FECR"/>
    <property type="match status" value="1"/>
</dbReference>
<protein>
    <submittedName>
        <fullName evidence="2">FecR family protein</fullName>
    </submittedName>
</protein>
<dbReference type="PIRSF" id="PIRSF018266">
    <property type="entry name" value="FecR"/>
    <property type="match status" value="1"/>
</dbReference>